<dbReference type="InterPro" id="IPR004827">
    <property type="entry name" value="bZIP"/>
</dbReference>
<feature type="compositionally biased region" description="Low complexity" evidence="4">
    <location>
        <begin position="15"/>
        <end position="38"/>
    </location>
</feature>
<feature type="region of interest" description="Disordered" evidence="4">
    <location>
        <begin position="395"/>
        <end position="422"/>
    </location>
</feature>
<dbReference type="CDD" id="cd14688">
    <property type="entry name" value="bZIP_YAP"/>
    <property type="match status" value="1"/>
</dbReference>
<evidence type="ECO:0000259" key="5">
    <source>
        <dbReference type="PROSITE" id="PS00036"/>
    </source>
</evidence>
<keyword evidence="2" id="KW-0539">Nucleus</keyword>
<feature type="domain" description="BZIP" evidence="5">
    <location>
        <begin position="68"/>
        <end position="83"/>
    </location>
</feature>
<comment type="subcellular location">
    <subcellularLocation>
        <location evidence="1">Nucleus</location>
    </subcellularLocation>
</comment>
<keyword evidence="3" id="KW-0175">Coiled coil</keyword>
<proteinExistence type="predicted"/>
<dbReference type="InterPro" id="IPR018287">
    <property type="entry name" value="Hap4_TF_heteromerisation"/>
</dbReference>
<feature type="coiled-coil region" evidence="3">
    <location>
        <begin position="81"/>
        <end position="133"/>
    </location>
</feature>
<evidence type="ECO:0000256" key="3">
    <source>
        <dbReference type="SAM" id="Coils"/>
    </source>
</evidence>
<organism evidence="6 7">
    <name type="scientific">Australozyma saopauloensis</name>
    <dbReference type="NCBI Taxonomy" id="291208"/>
    <lineage>
        <taxon>Eukaryota</taxon>
        <taxon>Fungi</taxon>
        <taxon>Dikarya</taxon>
        <taxon>Ascomycota</taxon>
        <taxon>Saccharomycotina</taxon>
        <taxon>Pichiomycetes</taxon>
        <taxon>Metschnikowiaceae</taxon>
        <taxon>Australozyma</taxon>
    </lineage>
</organism>
<name>A0AAX4HB98_9ASCO</name>
<protein>
    <recommendedName>
        <fullName evidence="5">BZIP domain-containing protein</fullName>
    </recommendedName>
</protein>
<dbReference type="KEGG" id="asau:88174198"/>
<dbReference type="GO" id="GO:0000976">
    <property type="term" value="F:transcription cis-regulatory region binding"/>
    <property type="evidence" value="ECO:0007669"/>
    <property type="project" value="InterPro"/>
</dbReference>
<accession>A0AAX4HB98</accession>
<dbReference type="GeneID" id="88174198"/>
<evidence type="ECO:0000256" key="1">
    <source>
        <dbReference type="ARBA" id="ARBA00004123"/>
    </source>
</evidence>
<feature type="compositionally biased region" description="Basic and acidic residues" evidence="4">
    <location>
        <begin position="486"/>
        <end position="503"/>
    </location>
</feature>
<dbReference type="PANTHER" id="PTHR40621:SF7">
    <property type="entry name" value="BZIP DOMAIN-CONTAINING PROTEIN"/>
    <property type="match status" value="1"/>
</dbReference>
<dbReference type="SUPFAM" id="SSF57959">
    <property type="entry name" value="Leucine zipper domain"/>
    <property type="match status" value="1"/>
</dbReference>
<dbReference type="SMART" id="SM00338">
    <property type="entry name" value="BRLZ"/>
    <property type="match status" value="1"/>
</dbReference>
<evidence type="ECO:0000313" key="7">
    <source>
        <dbReference type="Proteomes" id="UP001338582"/>
    </source>
</evidence>
<dbReference type="PROSITE" id="PS00036">
    <property type="entry name" value="BZIP_BASIC"/>
    <property type="match status" value="1"/>
</dbReference>
<dbReference type="InterPro" id="IPR046347">
    <property type="entry name" value="bZIP_sf"/>
</dbReference>
<reference evidence="6 7" key="1">
    <citation type="submission" date="2023-10" db="EMBL/GenBank/DDBJ databases">
        <title>Draft Genome Sequence of Candida saopaulonensis from a very Premature Infant with Sepsis.</title>
        <authorList>
            <person name="Ning Y."/>
            <person name="Dai R."/>
            <person name="Xiao M."/>
            <person name="Xu Y."/>
            <person name="Yan Q."/>
            <person name="Zhang L."/>
        </authorList>
    </citation>
    <scope>NUCLEOTIDE SEQUENCE [LARGE SCALE GENOMIC DNA]</scope>
    <source>
        <strain evidence="6 7">19XY460</strain>
    </source>
</reference>
<dbReference type="Gene3D" id="1.20.5.170">
    <property type="match status" value="1"/>
</dbReference>
<feature type="compositionally biased region" description="Polar residues" evidence="4">
    <location>
        <begin position="409"/>
        <end position="419"/>
    </location>
</feature>
<dbReference type="InterPro" id="IPR050936">
    <property type="entry name" value="AP-1-like"/>
</dbReference>
<dbReference type="AlphaFoldDB" id="A0AAX4HB98"/>
<dbReference type="EMBL" id="CP138897">
    <property type="protein sequence ID" value="WPK25803.1"/>
    <property type="molecule type" value="Genomic_DNA"/>
</dbReference>
<evidence type="ECO:0000256" key="4">
    <source>
        <dbReference type="SAM" id="MobiDB-lite"/>
    </source>
</evidence>
<feature type="region of interest" description="Disordered" evidence="4">
    <location>
        <begin position="1"/>
        <end position="78"/>
    </location>
</feature>
<keyword evidence="7" id="KW-1185">Reference proteome</keyword>
<gene>
    <name evidence="6" type="ORF">PUMCH_003134</name>
</gene>
<evidence type="ECO:0000256" key="2">
    <source>
        <dbReference type="ARBA" id="ARBA00023242"/>
    </source>
</evidence>
<sequence length="576" mass="62446">MSSTTQRGPSIAPRSVLAPSPAGSGAASSPELAGSPGAVTSIVTSKEWVLPPRPKPGRKPSADTPASKRKAQNRAAQRAFRERRATRVQELEQKLLEVEKEKELKEIGLVNTINKLKFENQFLIKSMNQLRLEFSSLKSTVAPASQSAANSPYTSQMNALAAPSPAEPNANYFKPEALRTSDSEINQTAQNLLSFAKALPAAPAGETPNLQLLVFSVQQILPAPSVESPRVSFSSSRTSSSALAAKNVPQKASSKDAEEFDCGICIKDLCLCEDAGLKAAQPSVEEKFESIKPMAAVSLKRKQPARETDFTSMFTAKKMPDLKRLRKDNQKLPQDLLVKKETTDRVGFNEDSPVENCGFCSDDTPCVCREAAKEAARLSQSLSDRLFDIDEADANEDDENHSTALPPLQFNSKTLQRKTSLPVLHPGPTLEIREFSNATASSPAPVEQKEEKLGCTGNPGTCSQCQTDPMSTLFCTTVASKAAMQKKTDKGPEKETAETKADEAPDALPAPPQNLPSTSDTIFIPCADAYKTLSRHKRFSSVDFSSLVGRLTTRGMQVEVQSVANIIRELDKKVYD</sequence>
<dbReference type="GO" id="GO:0090575">
    <property type="term" value="C:RNA polymerase II transcription regulator complex"/>
    <property type="evidence" value="ECO:0007669"/>
    <property type="project" value="TreeGrafter"/>
</dbReference>
<evidence type="ECO:0000313" key="6">
    <source>
        <dbReference type="EMBL" id="WPK25803.1"/>
    </source>
</evidence>
<dbReference type="Pfam" id="PF10297">
    <property type="entry name" value="Hap4_Hap_bind"/>
    <property type="match status" value="1"/>
</dbReference>
<dbReference type="RefSeq" id="XP_062878185.1">
    <property type="nucleotide sequence ID" value="XM_063022115.1"/>
</dbReference>
<dbReference type="Proteomes" id="UP001338582">
    <property type="component" value="Chromosome 4"/>
</dbReference>
<dbReference type="GO" id="GO:0001228">
    <property type="term" value="F:DNA-binding transcription activator activity, RNA polymerase II-specific"/>
    <property type="evidence" value="ECO:0007669"/>
    <property type="project" value="TreeGrafter"/>
</dbReference>
<feature type="region of interest" description="Disordered" evidence="4">
    <location>
        <begin position="484"/>
        <end position="519"/>
    </location>
</feature>
<dbReference type="PANTHER" id="PTHR40621">
    <property type="entry name" value="TRANSCRIPTION FACTOR KAPC-RELATED"/>
    <property type="match status" value="1"/>
</dbReference>